<accession>A0A4R0X024</accession>
<name>A0A4R0X024_9BURK</name>
<proteinExistence type="predicted"/>
<protein>
    <submittedName>
        <fullName evidence="1">Uncharacterized protein</fullName>
    </submittedName>
</protein>
<sequence length="113" mass="12375">MMSSMQSRRSSGRLMNMSAGLAKERKSMAAVACAVGALSDNWLVNRATLISRAKSAVPFTGVSWDSPIWDVSKAYQHRTRGYKAGSPAQRLLLRSTAASHARPDRRWAAHLAM</sequence>
<organism evidence="1 2">
    <name type="scientific">Paraburkholderia steynii</name>
    <dbReference type="NCBI Taxonomy" id="1245441"/>
    <lineage>
        <taxon>Bacteria</taxon>
        <taxon>Pseudomonadati</taxon>
        <taxon>Pseudomonadota</taxon>
        <taxon>Betaproteobacteria</taxon>
        <taxon>Burkholderiales</taxon>
        <taxon>Burkholderiaceae</taxon>
        <taxon>Paraburkholderia</taxon>
    </lineage>
</organism>
<evidence type="ECO:0000313" key="1">
    <source>
        <dbReference type="EMBL" id="TCG03154.1"/>
    </source>
</evidence>
<gene>
    <name evidence="1" type="ORF">BZM27_50605</name>
</gene>
<evidence type="ECO:0000313" key="2">
    <source>
        <dbReference type="Proteomes" id="UP000294200"/>
    </source>
</evidence>
<dbReference type="Proteomes" id="UP000294200">
    <property type="component" value="Unassembled WGS sequence"/>
</dbReference>
<reference evidence="1 2" key="1">
    <citation type="submission" date="2017-02" db="EMBL/GenBank/DDBJ databases">
        <title>Paraburkholderia sophoroidis sp. nov. and Paraburkholderia steynii sp. nov. rhizobial symbionts of the fynbos legume Hypocalyptus sophoroides.</title>
        <authorList>
            <person name="Steenkamp E.T."/>
            <person name="Beukes C.W."/>
            <person name="Van Zyl E."/>
            <person name="Avontuur J."/>
            <person name="Chan W.Y."/>
            <person name="Hassen A."/>
            <person name="Palmer M."/>
            <person name="Mthombeni L."/>
            <person name="Phalane F."/>
            <person name="Sereme K."/>
            <person name="Venter S.N."/>
        </authorList>
    </citation>
    <scope>NUCLEOTIDE SEQUENCE [LARGE SCALE GENOMIC DNA]</scope>
    <source>
        <strain evidence="1 2">HC1.1ba</strain>
    </source>
</reference>
<dbReference type="AlphaFoldDB" id="A0A4R0X024"/>
<dbReference type="EMBL" id="MWML01000499">
    <property type="protein sequence ID" value="TCG03154.1"/>
    <property type="molecule type" value="Genomic_DNA"/>
</dbReference>
<comment type="caution">
    <text evidence="1">The sequence shown here is derived from an EMBL/GenBank/DDBJ whole genome shotgun (WGS) entry which is preliminary data.</text>
</comment>
<keyword evidence="2" id="KW-1185">Reference proteome</keyword>